<dbReference type="GO" id="GO:0005524">
    <property type="term" value="F:ATP binding"/>
    <property type="evidence" value="ECO:0007669"/>
    <property type="project" value="UniProtKB-KW"/>
</dbReference>
<keyword evidence="15" id="KW-1185">Reference proteome</keyword>
<feature type="region of interest" description="Disordered" evidence="13">
    <location>
        <begin position="1"/>
        <end position="39"/>
    </location>
</feature>
<dbReference type="GO" id="GO:0004326">
    <property type="term" value="F:tetrahydrofolylpolyglutamate synthase activity"/>
    <property type="evidence" value="ECO:0007669"/>
    <property type="project" value="UniProtKB-EC"/>
</dbReference>
<dbReference type="PANTHER" id="PTHR11136:SF5">
    <property type="entry name" value="FOLYLPOLYGLUTAMATE SYNTHASE, MITOCHONDRIAL"/>
    <property type="match status" value="1"/>
</dbReference>
<dbReference type="Gene3D" id="3.90.190.20">
    <property type="entry name" value="Mur ligase, C-terminal domain"/>
    <property type="match status" value="1"/>
</dbReference>
<comment type="caution">
    <text evidence="14">The sequence shown here is derived from an EMBL/GenBank/DDBJ whole genome shotgun (WGS) entry which is preliminary data.</text>
</comment>
<dbReference type="SUPFAM" id="SSF53244">
    <property type="entry name" value="MurD-like peptide ligases, peptide-binding domain"/>
    <property type="match status" value="1"/>
</dbReference>
<dbReference type="Gene3D" id="3.40.1190.10">
    <property type="entry name" value="Mur-like, catalytic domain"/>
    <property type="match status" value="1"/>
</dbReference>
<keyword evidence="9" id="KW-0460">Magnesium</keyword>
<evidence type="ECO:0000256" key="2">
    <source>
        <dbReference type="ARBA" id="ARBA00008276"/>
    </source>
</evidence>
<evidence type="ECO:0000256" key="12">
    <source>
        <dbReference type="ARBA" id="ARBA00047493"/>
    </source>
</evidence>
<accession>A0A7C8MH05</accession>
<dbReference type="InterPro" id="IPR036615">
    <property type="entry name" value="Mur_ligase_C_dom_sf"/>
</dbReference>
<comment type="pathway">
    <text evidence="1">Cofactor biosynthesis; tetrahydrofolylpolyglutamate biosynthesis.</text>
</comment>
<keyword evidence="4" id="KW-0554">One-carbon metabolism</keyword>
<evidence type="ECO:0000256" key="9">
    <source>
        <dbReference type="ARBA" id="ARBA00022842"/>
    </source>
</evidence>
<evidence type="ECO:0000256" key="4">
    <source>
        <dbReference type="ARBA" id="ARBA00022563"/>
    </source>
</evidence>
<evidence type="ECO:0000256" key="3">
    <source>
        <dbReference type="ARBA" id="ARBA00013025"/>
    </source>
</evidence>
<dbReference type="PANTHER" id="PTHR11136">
    <property type="entry name" value="FOLYLPOLYGLUTAMATE SYNTHASE-RELATED"/>
    <property type="match status" value="1"/>
</dbReference>
<proteinExistence type="inferred from homology"/>
<dbReference type="EMBL" id="JAADJZ010000016">
    <property type="protein sequence ID" value="KAF2869244.1"/>
    <property type="molecule type" value="Genomic_DNA"/>
</dbReference>
<dbReference type="InterPro" id="IPR001645">
    <property type="entry name" value="Folylpolyglutamate_synth"/>
</dbReference>
<dbReference type="GO" id="GO:0006730">
    <property type="term" value="P:one-carbon metabolic process"/>
    <property type="evidence" value="ECO:0007669"/>
    <property type="project" value="UniProtKB-KW"/>
</dbReference>
<keyword evidence="5" id="KW-0436">Ligase</keyword>
<dbReference type="GO" id="GO:0005829">
    <property type="term" value="C:cytosol"/>
    <property type="evidence" value="ECO:0007669"/>
    <property type="project" value="TreeGrafter"/>
</dbReference>
<evidence type="ECO:0000256" key="6">
    <source>
        <dbReference type="ARBA" id="ARBA00022723"/>
    </source>
</evidence>
<dbReference type="InterPro" id="IPR036565">
    <property type="entry name" value="Mur-like_cat_sf"/>
</dbReference>
<evidence type="ECO:0000256" key="1">
    <source>
        <dbReference type="ARBA" id="ARBA00005150"/>
    </source>
</evidence>
<dbReference type="UniPathway" id="UPA00850"/>
<keyword evidence="6" id="KW-0479">Metal-binding</keyword>
<sequence length="478" mass="52911">MNILHSRRRPERPSVKPGSNLPGLSRIPDAKGKPDLKGTPSIVGMKQWLNQIEKTAEIDNLNIVHVAGTKGKGSTCAFIETFLRAFGERTGFPRKTGLYTSPHLIYPEERIRINFQPIARDLFAIYFFEVWDALLEDDSSVRTLPRYLQLIALVSFHAFITEGVEAAIFETHHGGEYDATNVIEHPVATVITPLGMDHVKQLGPTIENIAWHKAGIFKRGSCALSSPQEASAAEILRSRASEKGISVQFIANDLSLPADALQLNPDVQRMNCSVALATVRHFLEEKAPKDAAPLSSSDILQGIDRFSWPGRFQLVVEGAFNWFLDGAHNEMSVSKAAEWFIETSQGQRAPLVRILIFSQVSEQRDAAIVLERLATTLSTIHIHHVIFTLYDPEQDFDSATAMVAKSEDASQKAFGEIWKRFHQNSCILYESNIQKALDSAREIGAKAGGMQTLITGSQHLVGGALFSLNNYALDHKST</sequence>
<comment type="catalytic activity">
    <reaction evidence="12">
        <text>(6S)-5,6,7,8-tetrahydrofolyl-(gamma-L-Glu)(n) + L-glutamate + ATP = (6S)-5,6,7,8-tetrahydrofolyl-(gamma-L-Glu)(n+1) + ADP + phosphate + H(+)</text>
        <dbReference type="Rhea" id="RHEA:10580"/>
        <dbReference type="Rhea" id="RHEA-COMP:14738"/>
        <dbReference type="Rhea" id="RHEA-COMP:14740"/>
        <dbReference type="ChEBI" id="CHEBI:15378"/>
        <dbReference type="ChEBI" id="CHEBI:29985"/>
        <dbReference type="ChEBI" id="CHEBI:30616"/>
        <dbReference type="ChEBI" id="CHEBI:43474"/>
        <dbReference type="ChEBI" id="CHEBI:141005"/>
        <dbReference type="ChEBI" id="CHEBI:456216"/>
        <dbReference type="EC" id="6.3.2.17"/>
    </reaction>
</comment>
<gene>
    <name evidence="14" type="ORF">BDV95DRAFT_629861</name>
</gene>
<dbReference type="GO" id="GO:0005739">
    <property type="term" value="C:mitochondrion"/>
    <property type="evidence" value="ECO:0007669"/>
    <property type="project" value="TreeGrafter"/>
</dbReference>
<dbReference type="AlphaFoldDB" id="A0A7C8MH05"/>
<keyword evidence="7" id="KW-0547">Nucleotide-binding</keyword>
<dbReference type="EC" id="6.3.2.17" evidence="3"/>
<protein>
    <recommendedName>
        <fullName evidence="3">tetrahydrofolate synthase</fullName>
        <ecNumber evidence="3">6.3.2.17</ecNumber>
    </recommendedName>
    <alternativeName>
        <fullName evidence="11">Folylpoly-gamma-glutamate synthetase</fullName>
    </alternativeName>
    <alternativeName>
        <fullName evidence="10">Tetrahydrofolylpolyglutamate synthase</fullName>
    </alternativeName>
</protein>
<evidence type="ECO:0000256" key="5">
    <source>
        <dbReference type="ARBA" id="ARBA00022598"/>
    </source>
</evidence>
<dbReference type="Proteomes" id="UP000481861">
    <property type="component" value="Unassembled WGS sequence"/>
</dbReference>
<evidence type="ECO:0000256" key="13">
    <source>
        <dbReference type="SAM" id="MobiDB-lite"/>
    </source>
</evidence>
<keyword evidence="8" id="KW-0067">ATP-binding</keyword>
<dbReference type="NCBIfam" id="TIGR01499">
    <property type="entry name" value="folC"/>
    <property type="match status" value="1"/>
</dbReference>
<evidence type="ECO:0000313" key="15">
    <source>
        <dbReference type="Proteomes" id="UP000481861"/>
    </source>
</evidence>
<evidence type="ECO:0000256" key="11">
    <source>
        <dbReference type="ARBA" id="ARBA00030876"/>
    </source>
</evidence>
<evidence type="ECO:0000256" key="7">
    <source>
        <dbReference type="ARBA" id="ARBA00022741"/>
    </source>
</evidence>
<name>A0A7C8MH05_9PLEO</name>
<dbReference type="GO" id="GO:0046872">
    <property type="term" value="F:metal ion binding"/>
    <property type="evidence" value="ECO:0007669"/>
    <property type="project" value="UniProtKB-KW"/>
</dbReference>
<organism evidence="14 15">
    <name type="scientific">Massariosphaeria phaeospora</name>
    <dbReference type="NCBI Taxonomy" id="100035"/>
    <lineage>
        <taxon>Eukaryota</taxon>
        <taxon>Fungi</taxon>
        <taxon>Dikarya</taxon>
        <taxon>Ascomycota</taxon>
        <taxon>Pezizomycotina</taxon>
        <taxon>Dothideomycetes</taxon>
        <taxon>Pleosporomycetidae</taxon>
        <taxon>Pleosporales</taxon>
        <taxon>Pleosporales incertae sedis</taxon>
        <taxon>Massariosphaeria</taxon>
    </lineage>
</organism>
<evidence type="ECO:0000313" key="14">
    <source>
        <dbReference type="EMBL" id="KAF2869244.1"/>
    </source>
</evidence>
<evidence type="ECO:0000256" key="10">
    <source>
        <dbReference type="ARBA" id="ARBA00030592"/>
    </source>
</evidence>
<dbReference type="OrthoDB" id="5212574at2759"/>
<dbReference type="SUPFAM" id="SSF53623">
    <property type="entry name" value="MurD-like peptide ligases, catalytic domain"/>
    <property type="match status" value="1"/>
</dbReference>
<comment type="similarity">
    <text evidence="2">Belongs to the folylpolyglutamate synthase family.</text>
</comment>
<reference evidence="14 15" key="1">
    <citation type="submission" date="2020-01" db="EMBL/GenBank/DDBJ databases">
        <authorList>
            <consortium name="DOE Joint Genome Institute"/>
            <person name="Haridas S."/>
            <person name="Albert R."/>
            <person name="Binder M."/>
            <person name="Bloem J."/>
            <person name="Labutti K."/>
            <person name="Salamov A."/>
            <person name="Andreopoulos B."/>
            <person name="Baker S.E."/>
            <person name="Barry K."/>
            <person name="Bills G."/>
            <person name="Bluhm B.H."/>
            <person name="Cannon C."/>
            <person name="Castanera R."/>
            <person name="Culley D.E."/>
            <person name="Daum C."/>
            <person name="Ezra D."/>
            <person name="Gonzalez J.B."/>
            <person name="Henrissat B."/>
            <person name="Kuo A."/>
            <person name="Liang C."/>
            <person name="Lipzen A."/>
            <person name="Lutzoni F."/>
            <person name="Magnuson J."/>
            <person name="Mondo S."/>
            <person name="Nolan M."/>
            <person name="Ohm R."/>
            <person name="Pangilinan J."/>
            <person name="Park H.-J.H."/>
            <person name="Ramirez L."/>
            <person name="Alfaro M."/>
            <person name="Sun H."/>
            <person name="Tritt A."/>
            <person name="Yoshinaga Y."/>
            <person name="Zwiers L.-H.L."/>
            <person name="Turgeon B.G."/>
            <person name="Goodwin S.B."/>
            <person name="Spatafora J.W."/>
            <person name="Crous P.W."/>
            <person name="Grigoriev I.V."/>
        </authorList>
    </citation>
    <scope>NUCLEOTIDE SEQUENCE [LARGE SCALE GENOMIC DNA]</scope>
    <source>
        <strain evidence="14 15">CBS 611.86</strain>
    </source>
</reference>
<feature type="compositionally biased region" description="Basic residues" evidence="13">
    <location>
        <begin position="1"/>
        <end position="10"/>
    </location>
</feature>
<evidence type="ECO:0000256" key="8">
    <source>
        <dbReference type="ARBA" id="ARBA00022840"/>
    </source>
</evidence>